<dbReference type="Pfam" id="PF00082">
    <property type="entry name" value="Peptidase_S8"/>
    <property type="match status" value="1"/>
</dbReference>
<dbReference type="SUPFAM" id="SSF52743">
    <property type="entry name" value="Subtilisin-like"/>
    <property type="match status" value="1"/>
</dbReference>
<dbReference type="InterPro" id="IPR022398">
    <property type="entry name" value="Peptidase_S8_His-AS"/>
</dbReference>
<evidence type="ECO:0000256" key="9">
    <source>
        <dbReference type="PROSITE-ProRule" id="PRU01240"/>
    </source>
</evidence>
<organism evidence="12 13">
    <name type="scientific">Parasulfuritortus cantonensis</name>
    <dbReference type="NCBI Taxonomy" id="2528202"/>
    <lineage>
        <taxon>Bacteria</taxon>
        <taxon>Pseudomonadati</taxon>
        <taxon>Pseudomonadota</taxon>
        <taxon>Betaproteobacteria</taxon>
        <taxon>Nitrosomonadales</taxon>
        <taxon>Thiobacillaceae</taxon>
        <taxon>Parasulfuritortus</taxon>
    </lineage>
</organism>
<dbReference type="OrthoDB" id="6306157at2"/>
<feature type="active site" description="Charge relay system" evidence="9">
    <location>
        <position position="234"/>
    </location>
</feature>
<dbReference type="InterPro" id="IPR044060">
    <property type="entry name" value="Bacterial_rp_domain"/>
</dbReference>
<dbReference type="PANTHER" id="PTHR43806:SF11">
    <property type="entry name" value="CEREVISIN-RELATED"/>
    <property type="match status" value="1"/>
</dbReference>
<dbReference type="SUPFAM" id="SSF141072">
    <property type="entry name" value="CalX-like"/>
    <property type="match status" value="2"/>
</dbReference>
<dbReference type="PRINTS" id="PR00723">
    <property type="entry name" value="SUBTILISIN"/>
</dbReference>
<evidence type="ECO:0000259" key="11">
    <source>
        <dbReference type="SMART" id="SM00237"/>
    </source>
</evidence>
<evidence type="ECO:0000256" key="2">
    <source>
        <dbReference type="ARBA" id="ARBA00022670"/>
    </source>
</evidence>
<keyword evidence="2 9" id="KW-0645">Protease</keyword>
<dbReference type="PROSITE" id="PS51892">
    <property type="entry name" value="SUBTILASE"/>
    <property type="match status" value="1"/>
</dbReference>
<dbReference type="PROSITE" id="PS00138">
    <property type="entry name" value="SUBTILASE_SER"/>
    <property type="match status" value="1"/>
</dbReference>
<dbReference type="AlphaFoldDB" id="A0A4R1BF46"/>
<accession>A0A4R1BF46</accession>
<dbReference type="Gene3D" id="3.40.50.200">
    <property type="entry name" value="Peptidase S8/S53 domain"/>
    <property type="match status" value="1"/>
</dbReference>
<gene>
    <name evidence="12" type="ORF">EZJ19_06225</name>
</gene>
<dbReference type="InterPro" id="IPR023828">
    <property type="entry name" value="Peptidase_S8_Ser-AS"/>
</dbReference>
<evidence type="ECO:0000313" key="12">
    <source>
        <dbReference type="EMBL" id="TCJ15806.1"/>
    </source>
</evidence>
<dbReference type="InterPro" id="IPR015500">
    <property type="entry name" value="Peptidase_S8_subtilisin-rel"/>
</dbReference>
<dbReference type="Proteomes" id="UP000295443">
    <property type="component" value="Unassembled WGS sequence"/>
</dbReference>
<keyword evidence="5 9" id="KW-0378">Hydrolase</keyword>
<dbReference type="Pfam" id="PF18998">
    <property type="entry name" value="Flg_new_2"/>
    <property type="match status" value="1"/>
</dbReference>
<evidence type="ECO:0000256" key="8">
    <source>
        <dbReference type="ARBA" id="ARBA00023145"/>
    </source>
</evidence>
<feature type="domain" description="Calx-beta" evidence="11">
    <location>
        <begin position="673"/>
        <end position="769"/>
    </location>
</feature>
<dbReference type="EMBL" id="SJZB01000022">
    <property type="protein sequence ID" value="TCJ15806.1"/>
    <property type="molecule type" value="Genomic_DNA"/>
</dbReference>
<dbReference type="InterPro" id="IPR000209">
    <property type="entry name" value="Peptidase_S8/S53_dom"/>
</dbReference>
<comment type="similarity">
    <text evidence="1 9">Belongs to the peptidase S8 family.</text>
</comment>
<evidence type="ECO:0000256" key="4">
    <source>
        <dbReference type="ARBA" id="ARBA00022737"/>
    </source>
</evidence>
<feature type="domain" description="Calx-beta" evidence="11">
    <location>
        <begin position="782"/>
        <end position="880"/>
    </location>
</feature>
<dbReference type="InterPro" id="IPR003644">
    <property type="entry name" value="Calx_beta"/>
</dbReference>
<feature type="active site" description="Charge relay system" evidence="9">
    <location>
        <position position="277"/>
    </location>
</feature>
<evidence type="ECO:0000256" key="1">
    <source>
        <dbReference type="ARBA" id="ARBA00011073"/>
    </source>
</evidence>
<reference evidence="12 13" key="1">
    <citation type="submission" date="2019-03" db="EMBL/GenBank/DDBJ databases">
        <title>Genome sequence of Thiobacillaceae bacterium LSR1, a sulfur-oxidizing bacterium isolated from freshwater sediment.</title>
        <authorList>
            <person name="Li S."/>
        </authorList>
    </citation>
    <scope>NUCLEOTIDE SEQUENCE [LARGE SCALE GENOMIC DNA]</scope>
    <source>
        <strain evidence="12 13">LSR1</strain>
    </source>
</reference>
<proteinExistence type="inferred from homology"/>
<feature type="active site" description="Charge relay system" evidence="9">
    <location>
        <position position="444"/>
    </location>
</feature>
<dbReference type="Pfam" id="PF03160">
    <property type="entry name" value="Calx-beta"/>
    <property type="match status" value="2"/>
</dbReference>
<sequence length="901" mass="92473">MSGSGTFEPGRPGGRQSACARPVFSPMVERGDTTGEGGSMKQRSVMAQFHFLAGTARRLLRGCCVLLLASAALPLPGQAATTTWQDKVAARVQAQAALEQPVEALVLLDDSTERAAQQKAAPRPWYRQAKPEYVQRLGDWKRRLDLLKAGIEQDVADPDTEVLHDYAVLPVLHVRVRSQRALERLAGNAKVLAVDENKRNEAYLTESLPLIHQPEAWADGAGYGGAGSSVAVLDTGVDYTRAAFGTCSAPGAPAESCRVSYAHDFAPSDGVLDDDGHGTNVAGIVLGVAPVANILALDVFRTDGYAYDSDILSAINWCVTNKATYHIAAINMSLGSGRYYSPVSPSDAWGTAIQSAVDAGIVVVAAAGNDGYTNSLGMPAAYANVVSVGAVYDSALGAMHWGICSDATTAADKVTCWSDSAPFLTMLAPGSIIDAADVSMSGTSQATPHVAGAAAVLRSVFPADSADQLAVRLQQGQAVTDPRNSLVKPRLDLTTALATADKAILVSHASPAEGGSVSPASGVYQPGASVTLSAVPNSGYAFAGWSGDCGGSDPQCILSMAANKTVSASFVAASTALTNGQSVTNLAGASASSAYFYIDVPSGATGLTVTISGGTGDADLYVRAGSLPTTTAYDCRPWLTGNAETCTFSNPVAGRYYIMLYGYASYSGVTLKAAYAVGSGQTLQFGAPSYSVTEGTSKITIPVLREGGTTGSVSVKYATANGTALAGKDYTAKSGTLSFAAGVSKQSIAISISNDSQYEATESFLVNLSSPVGAALGSNASTEVSILDNDKNLAFESATASVSEGDGAIVLTVLRLGDANASASVSFATASGTARSGIDFKAVSGKLYWAAGDATPKTITVPVIDDALQESSETFKVSLSSARGATLAANKTVTVTILDND</sequence>
<dbReference type="PROSITE" id="PS00137">
    <property type="entry name" value="SUBTILASE_HIS"/>
    <property type="match status" value="1"/>
</dbReference>
<dbReference type="PANTHER" id="PTHR43806">
    <property type="entry name" value="PEPTIDASE S8"/>
    <property type="match status" value="1"/>
</dbReference>
<dbReference type="InterPro" id="IPR038081">
    <property type="entry name" value="CalX-like_sf"/>
</dbReference>
<dbReference type="FunFam" id="2.60.120.380:FF:000013">
    <property type="entry name" value="Alkaline serine protease"/>
    <property type="match status" value="1"/>
</dbReference>
<keyword evidence="3" id="KW-0732">Signal</keyword>
<dbReference type="GO" id="GO:0006508">
    <property type="term" value="P:proteolysis"/>
    <property type="evidence" value="ECO:0007669"/>
    <property type="project" value="UniProtKB-KW"/>
</dbReference>
<evidence type="ECO:0000313" key="13">
    <source>
        <dbReference type="Proteomes" id="UP000295443"/>
    </source>
</evidence>
<dbReference type="Pfam" id="PF04151">
    <property type="entry name" value="PPC"/>
    <property type="match status" value="1"/>
</dbReference>
<dbReference type="InterPro" id="IPR050131">
    <property type="entry name" value="Peptidase_S8_subtilisin-like"/>
</dbReference>
<dbReference type="Gene3D" id="2.60.120.380">
    <property type="match status" value="1"/>
</dbReference>
<dbReference type="InterPro" id="IPR036852">
    <property type="entry name" value="Peptidase_S8/S53_dom_sf"/>
</dbReference>
<dbReference type="GO" id="GO:0004252">
    <property type="term" value="F:serine-type endopeptidase activity"/>
    <property type="evidence" value="ECO:0007669"/>
    <property type="project" value="UniProtKB-UniRule"/>
</dbReference>
<dbReference type="SMART" id="SM00237">
    <property type="entry name" value="Calx_beta"/>
    <property type="match status" value="2"/>
</dbReference>
<dbReference type="InterPro" id="IPR007280">
    <property type="entry name" value="Peptidase_C_arc/bac"/>
</dbReference>
<dbReference type="GO" id="GO:0016020">
    <property type="term" value="C:membrane"/>
    <property type="evidence" value="ECO:0007669"/>
    <property type="project" value="InterPro"/>
</dbReference>
<keyword evidence="6 9" id="KW-0720">Serine protease</keyword>
<comment type="caution">
    <text evidence="12">The sequence shown here is derived from an EMBL/GenBank/DDBJ whole genome shotgun (WGS) entry which is preliminary data.</text>
</comment>
<dbReference type="GO" id="GO:0007154">
    <property type="term" value="P:cell communication"/>
    <property type="evidence" value="ECO:0007669"/>
    <property type="project" value="InterPro"/>
</dbReference>
<evidence type="ECO:0000256" key="5">
    <source>
        <dbReference type="ARBA" id="ARBA00022801"/>
    </source>
</evidence>
<dbReference type="Gene3D" id="2.60.40.2030">
    <property type="match status" value="2"/>
</dbReference>
<name>A0A4R1BF46_9PROT</name>
<feature type="region of interest" description="Disordered" evidence="10">
    <location>
        <begin position="1"/>
        <end position="39"/>
    </location>
</feature>
<keyword evidence="13" id="KW-1185">Reference proteome</keyword>
<evidence type="ECO:0000256" key="3">
    <source>
        <dbReference type="ARBA" id="ARBA00022729"/>
    </source>
</evidence>
<evidence type="ECO:0000256" key="6">
    <source>
        <dbReference type="ARBA" id="ARBA00022825"/>
    </source>
</evidence>
<protein>
    <recommendedName>
        <fullName evidence="11">Calx-beta domain-containing protein</fullName>
    </recommendedName>
</protein>
<evidence type="ECO:0000256" key="7">
    <source>
        <dbReference type="ARBA" id="ARBA00022837"/>
    </source>
</evidence>
<evidence type="ECO:0000256" key="10">
    <source>
        <dbReference type="SAM" id="MobiDB-lite"/>
    </source>
</evidence>
<keyword evidence="4" id="KW-0677">Repeat</keyword>
<keyword evidence="8" id="KW-0865">Zymogen</keyword>
<keyword evidence="7" id="KW-0106">Calcium</keyword>